<evidence type="ECO:0000256" key="1">
    <source>
        <dbReference type="SAM" id="Phobius"/>
    </source>
</evidence>
<keyword evidence="4" id="KW-1185">Reference proteome</keyword>
<sequence>MIGVLIFVQLQAILDLSLILKLPSFSSIHKLGTDLHISSNHQLRNEGLSIQGISVTPITGQFEETNTLFDVVNSSLSLSNVEILIEADFSIAHLLESSRITIQRSTLDFGREFTPFVADGGSVTLIDIVLSGRAPLPELMDSSTPDTHLIMSKCVAQDVIVGLSPIFGPSSYSVEVSLSVFANIDHAVPLLYSPRPHALHTSSILSLETYSTILASSTMVNVTDDVFGAITNAPILGKSFLFRDVLSEQQTVKCDVRSTNAESPQTMEVTTETDCKVEKTKFRNSKDINEVGVSGLLITAIADAKLTITSCSFEKLYSSGIGGFGVTTSHNNHFIQLIMEKCEFSQCAATHVISATLQESSVEMDEVFWDDCEGQSGIVFITGRSPKPFSSDGGIELRGCGFDHCRSVTNEHSNLACLWISYAGPVLLHQQTTFMSSKTASSSAIISAALVFIRETRFVRCESTAGRAGGCTVRGYQVSLENVLMQSCLSRSTPTSFLISLFYDVDLLKVLEIDERQKYEMRKSYIERAESVPYNTPDVVFAVPESLIVYGNLNATRFDEVFTTAERNTVAMTTTDIISSWYDPPFYDQTAIVSLQGDDPREDRWKRHAIKSEKKRASDTSTFWVIFGSIIAGIVFHTFLFFIVFCLARCCCGFRCHKCCQKCDCCDCGGDCYCCAYNDCNMCCNCVNCFIC</sequence>
<feature type="signal peptide" evidence="2">
    <location>
        <begin position="1"/>
        <end position="19"/>
    </location>
</feature>
<evidence type="ECO:0008006" key="5">
    <source>
        <dbReference type="Google" id="ProtNLM"/>
    </source>
</evidence>
<accession>A0ABQ9WQT9</accession>
<name>A0ABQ9WQT9_9EUKA</name>
<reference evidence="3 4" key="1">
    <citation type="journal article" date="2022" name="bioRxiv">
        <title>Genomics of Preaxostyla Flagellates Illuminates Evolutionary Transitions and the Path Towards Mitochondrial Loss.</title>
        <authorList>
            <person name="Novak L.V.F."/>
            <person name="Treitli S.C."/>
            <person name="Pyrih J."/>
            <person name="Halakuc P."/>
            <person name="Pipaliya S.V."/>
            <person name="Vacek V."/>
            <person name="Brzon O."/>
            <person name="Soukal P."/>
            <person name="Eme L."/>
            <person name="Dacks J.B."/>
            <person name="Karnkowska A."/>
            <person name="Elias M."/>
            <person name="Hampl V."/>
        </authorList>
    </citation>
    <scope>NUCLEOTIDE SEQUENCE [LARGE SCALE GENOMIC DNA]</scope>
    <source>
        <strain evidence="3">NAU3</strain>
        <tissue evidence="3">Gut</tissue>
    </source>
</reference>
<gene>
    <name evidence="3" type="ORF">BLNAU_23240</name>
</gene>
<feature type="chain" id="PRO_5047166990" description="Glycoprotein" evidence="2">
    <location>
        <begin position="20"/>
        <end position="692"/>
    </location>
</feature>
<feature type="transmembrane region" description="Helical" evidence="1">
    <location>
        <begin position="623"/>
        <end position="648"/>
    </location>
</feature>
<evidence type="ECO:0000256" key="2">
    <source>
        <dbReference type="SAM" id="SignalP"/>
    </source>
</evidence>
<keyword evidence="1" id="KW-0812">Transmembrane</keyword>
<keyword evidence="2" id="KW-0732">Signal</keyword>
<comment type="caution">
    <text evidence="3">The sequence shown here is derived from an EMBL/GenBank/DDBJ whole genome shotgun (WGS) entry which is preliminary data.</text>
</comment>
<protein>
    <recommendedName>
        <fullName evidence="5">Glycoprotein</fullName>
    </recommendedName>
</protein>
<dbReference type="Proteomes" id="UP001281761">
    <property type="component" value="Unassembled WGS sequence"/>
</dbReference>
<keyword evidence="1" id="KW-1133">Transmembrane helix</keyword>
<proteinExistence type="predicted"/>
<organism evidence="3 4">
    <name type="scientific">Blattamonas nauphoetae</name>
    <dbReference type="NCBI Taxonomy" id="2049346"/>
    <lineage>
        <taxon>Eukaryota</taxon>
        <taxon>Metamonada</taxon>
        <taxon>Preaxostyla</taxon>
        <taxon>Oxymonadida</taxon>
        <taxon>Blattamonas</taxon>
    </lineage>
</organism>
<evidence type="ECO:0000313" key="3">
    <source>
        <dbReference type="EMBL" id="KAK2941849.1"/>
    </source>
</evidence>
<keyword evidence="1" id="KW-0472">Membrane</keyword>
<evidence type="ECO:0000313" key="4">
    <source>
        <dbReference type="Proteomes" id="UP001281761"/>
    </source>
</evidence>
<dbReference type="EMBL" id="JARBJD010000456">
    <property type="protein sequence ID" value="KAK2941849.1"/>
    <property type="molecule type" value="Genomic_DNA"/>
</dbReference>